<feature type="domain" description="HFX-2341-like N-terminal" evidence="2">
    <location>
        <begin position="6"/>
        <end position="120"/>
    </location>
</feature>
<dbReference type="Pfam" id="PF19810">
    <property type="entry name" value="HFX_2341_N"/>
    <property type="match status" value="1"/>
</dbReference>
<dbReference type="InterPro" id="IPR046260">
    <property type="entry name" value="HFX_2341-like_N"/>
</dbReference>
<dbReference type="EMBL" id="SESI01000002">
    <property type="protein sequence ID" value="TQQ80725.1"/>
    <property type="molecule type" value="Genomic_DNA"/>
</dbReference>
<proteinExistence type="predicted"/>
<feature type="compositionally biased region" description="Polar residues" evidence="1">
    <location>
        <begin position="292"/>
        <end position="301"/>
    </location>
</feature>
<comment type="caution">
    <text evidence="4">The sequence shown here is derived from an EMBL/GenBank/DDBJ whole genome shotgun (WGS) entry which is preliminary data.</text>
</comment>
<accession>A0A544QPD3</accession>
<organism evidence="4 5">
    <name type="scientific">Halonotius roseus</name>
    <dbReference type="NCBI Taxonomy" id="2511997"/>
    <lineage>
        <taxon>Archaea</taxon>
        <taxon>Methanobacteriati</taxon>
        <taxon>Methanobacteriota</taxon>
        <taxon>Stenosarchaea group</taxon>
        <taxon>Halobacteria</taxon>
        <taxon>Halobacteriales</taxon>
        <taxon>Haloferacaceae</taxon>
        <taxon>Halonotius</taxon>
    </lineage>
</organism>
<evidence type="ECO:0000259" key="3">
    <source>
        <dbReference type="Pfam" id="PF22665"/>
    </source>
</evidence>
<feature type="region of interest" description="Disordered" evidence="1">
    <location>
        <begin position="250"/>
        <end position="301"/>
    </location>
</feature>
<protein>
    <submittedName>
        <fullName evidence="4">Uncharacterized protein</fullName>
    </submittedName>
</protein>
<dbReference type="OrthoDB" id="142096at2157"/>
<feature type="domain" description="DUF6293" evidence="3">
    <location>
        <begin position="147"/>
        <end position="243"/>
    </location>
</feature>
<name>A0A544QPD3_9EURY</name>
<dbReference type="AlphaFoldDB" id="A0A544QPD3"/>
<dbReference type="Proteomes" id="UP000315385">
    <property type="component" value="Unassembled WGS sequence"/>
</dbReference>
<sequence>MEVTDRVHVVAHGWEVARVVDPLYELKADKIVLILPHNEAFIADFEYEMLDDLEANDRIDVETRTANLYDLDSTLQTVTQAVKDHEDDEVFINVSTGTQIAAIAGMMAAQTSEATPFYVQITPDNPDESEVWTPDEPIFSTSGEITELPVFELQGPSAEQLQILGFLHGNDGVTKKELIEHAEEAELPFIMNTEAKSDEGRYRVLDSHIITPLTENEYIVVEKAGREKQVSITQRGIDALAAFPLDSETMDAVESGPDHALRERRAKASNPDFESMTSRDGDGPSRPADMHNANSNSSSNQ</sequence>
<evidence type="ECO:0000313" key="4">
    <source>
        <dbReference type="EMBL" id="TQQ80725.1"/>
    </source>
</evidence>
<keyword evidence="5" id="KW-1185">Reference proteome</keyword>
<dbReference type="RefSeq" id="WP_142443836.1">
    <property type="nucleotide sequence ID" value="NZ_SESI01000002.1"/>
</dbReference>
<evidence type="ECO:0000259" key="2">
    <source>
        <dbReference type="Pfam" id="PF19810"/>
    </source>
</evidence>
<dbReference type="Gene3D" id="3.40.50.10770">
    <property type="entry name" value="Hypothetical protein VC1899 like domain (Restriction endonuclease-like)"/>
    <property type="match status" value="1"/>
</dbReference>
<evidence type="ECO:0000256" key="1">
    <source>
        <dbReference type="SAM" id="MobiDB-lite"/>
    </source>
</evidence>
<dbReference type="InterPro" id="IPR054162">
    <property type="entry name" value="DUF6293_C"/>
</dbReference>
<gene>
    <name evidence="4" type="ORF">EWF95_09615</name>
</gene>
<dbReference type="Pfam" id="PF22665">
    <property type="entry name" value="WHD_DUF6293"/>
    <property type="match status" value="1"/>
</dbReference>
<evidence type="ECO:0000313" key="5">
    <source>
        <dbReference type="Proteomes" id="UP000315385"/>
    </source>
</evidence>
<reference evidence="4 5" key="1">
    <citation type="submission" date="2019-02" db="EMBL/GenBank/DDBJ databases">
        <title>Halonotius sp. a new haloqrchaeon isolated from saline water.</title>
        <authorList>
            <person name="Duran-Viseras A."/>
            <person name="Sanchez-Porro C."/>
            <person name="Ventosa A."/>
        </authorList>
    </citation>
    <scope>NUCLEOTIDE SEQUENCE [LARGE SCALE GENOMIC DNA]</scope>
    <source>
        <strain evidence="4 5">F9-27</strain>
    </source>
</reference>